<name>A0A7V2F4Z5_RHOMR</name>
<protein>
    <submittedName>
        <fullName evidence="1">PqqD family protein</fullName>
    </submittedName>
</protein>
<dbReference type="InterPro" id="IPR008792">
    <property type="entry name" value="PQQD"/>
</dbReference>
<proteinExistence type="predicted"/>
<reference evidence="1" key="1">
    <citation type="journal article" date="2020" name="mSystems">
        <title>Genome- and Community-Level Interaction Insights into Carbon Utilization and Element Cycling Functions of Hydrothermarchaeota in Hydrothermal Sediment.</title>
        <authorList>
            <person name="Zhou Z."/>
            <person name="Liu Y."/>
            <person name="Xu W."/>
            <person name="Pan J."/>
            <person name="Luo Z.H."/>
            <person name="Li M."/>
        </authorList>
    </citation>
    <scope>NUCLEOTIDE SEQUENCE [LARGE SCALE GENOMIC DNA]</scope>
    <source>
        <strain evidence="1">SpSt-143</strain>
    </source>
</reference>
<dbReference type="InterPro" id="IPR041881">
    <property type="entry name" value="PqqD_sf"/>
</dbReference>
<sequence length="91" mass="10155">MKCYEPIPEVSFTRFDEGEGILLHLANNTYYTLNATGVFIWEQLAQGPKSVSEVAEALLAHFDVSPQEAWRQAELFLEELAQQGLVKAQAG</sequence>
<dbReference type="Pfam" id="PF05402">
    <property type="entry name" value="PqqD"/>
    <property type="match status" value="1"/>
</dbReference>
<evidence type="ECO:0000313" key="1">
    <source>
        <dbReference type="EMBL" id="HER95034.1"/>
    </source>
</evidence>
<dbReference type="EMBL" id="DSGB01000001">
    <property type="protein sequence ID" value="HER95034.1"/>
    <property type="molecule type" value="Genomic_DNA"/>
</dbReference>
<accession>A0A7V2F4Z5</accession>
<dbReference type="Gene3D" id="1.10.10.1150">
    <property type="entry name" value="Coenzyme PQQ synthesis protein D (PqqD)"/>
    <property type="match status" value="1"/>
</dbReference>
<dbReference type="AlphaFoldDB" id="A0A7V2F4Z5"/>
<organism evidence="1">
    <name type="scientific">Rhodothermus marinus</name>
    <name type="common">Rhodothermus obamensis</name>
    <dbReference type="NCBI Taxonomy" id="29549"/>
    <lineage>
        <taxon>Bacteria</taxon>
        <taxon>Pseudomonadati</taxon>
        <taxon>Rhodothermota</taxon>
        <taxon>Rhodothermia</taxon>
        <taxon>Rhodothermales</taxon>
        <taxon>Rhodothermaceae</taxon>
        <taxon>Rhodothermus</taxon>
    </lineage>
</organism>
<gene>
    <name evidence="1" type="ORF">ENO59_00715</name>
</gene>
<comment type="caution">
    <text evidence="1">The sequence shown here is derived from an EMBL/GenBank/DDBJ whole genome shotgun (WGS) entry which is preliminary data.</text>
</comment>